<evidence type="ECO:0000256" key="2">
    <source>
        <dbReference type="ARBA" id="ARBA00022694"/>
    </source>
</evidence>
<evidence type="ECO:0000259" key="5">
    <source>
        <dbReference type="Pfam" id="PF01951"/>
    </source>
</evidence>
<dbReference type="InterPro" id="IPR036820">
    <property type="entry name" value="Archease_dom_sf"/>
</dbReference>
<evidence type="ECO:0000256" key="4">
    <source>
        <dbReference type="ARBA" id="ARBA00022837"/>
    </source>
</evidence>
<keyword evidence="3" id="KW-0479">Metal-binding</keyword>
<organism evidence="6 7">
    <name type="scientific">Candidatus Uhrbacteria bacterium RIFCSPLOWO2_02_FULL_48_12</name>
    <dbReference type="NCBI Taxonomy" id="1802407"/>
    <lineage>
        <taxon>Bacteria</taxon>
        <taxon>Candidatus Uhriibacteriota</taxon>
    </lineage>
</organism>
<dbReference type="GO" id="GO:0008033">
    <property type="term" value="P:tRNA processing"/>
    <property type="evidence" value="ECO:0007669"/>
    <property type="project" value="UniProtKB-KW"/>
</dbReference>
<evidence type="ECO:0000313" key="7">
    <source>
        <dbReference type="Proteomes" id="UP000178723"/>
    </source>
</evidence>
<reference evidence="6 7" key="1">
    <citation type="journal article" date="2016" name="Nat. Commun.">
        <title>Thousands of microbial genomes shed light on interconnected biogeochemical processes in an aquifer system.</title>
        <authorList>
            <person name="Anantharaman K."/>
            <person name="Brown C.T."/>
            <person name="Hug L.A."/>
            <person name="Sharon I."/>
            <person name="Castelle C.J."/>
            <person name="Probst A.J."/>
            <person name="Thomas B.C."/>
            <person name="Singh A."/>
            <person name="Wilkins M.J."/>
            <person name="Karaoz U."/>
            <person name="Brodie E.L."/>
            <person name="Williams K.H."/>
            <person name="Hubbard S.S."/>
            <person name="Banfield J.F."/>
        </authorList>
    </citation>
    <scope>NUCLEOTIDE SEQUENCE [LARGE SCALE GENOMIC DNA]</scope>
</reference>
<dbReference type="SUPFAM" id="SSF69819">
    <property type="entry name" value="MTH1598-like"/>
    <property type="match status" value="1"/>
</dbReference>
<comment type="caution">
    <text evidence="6">The sequence shown here is derived from an EMBL/GenBank/DDBJ whole genome shotgun (WGS) entry which is preliminary data.</text>
</comment>
<dbReference type="AlphaFoldDB" id="A0A1F7V8Q0"/>
<evidence type="ECO:0000256" key="3">
    <source>
        <dbReference type="ARBA" id="ARBA00022723"/>
    </source>
</evidence>
<keyword evidence="4" id="KW-0106">Calcium</keyword>
<name>A0A1F7V8Q0_9BACT</name>
<dbReference type="Gene3D" id="3.55.10.10">
    <property type="entry name" value="Archease domain"/>
    <property type="match status" value="1"/>
</dbReference>
<accession>A0A1F7V8Q0</accession>
<dbReference type="InterPro" id="IPR023572">
    <property type="entry name" value="Archease_dom"/>
</dbReference>
<dbReference type="Pfam" id="PF01951">
    <property type="entry name" value="Archease"/>
    <property type="match status" value="1"/>
</dbReference>
<dbReference type="EMBL" id="MGEP01000040">
    <property type="protein sequence ID" value="OGL86896.1"/>
    <property type="molecule type" value="Genomic_DNA"/>
</dbReference>
<dbReference type="PANTHER" id="PTHR12682">
    <property type="entry name" value="ARCHEASE"/>
    <property type="match status" value="1"/>
</dbReference>
<dbReference type="Proteomes" id="UP000178723">
    <property type="component" value="Unassembled WGS sequence"/>
</dbReference>
<dbReference type="STRING" id="1802407.A3I40_04175"/>
<keyword evidence="2" id="KW-0819">tRNA processing</keyword>
<feature type="domain" description="Archease" evidence="5">
    <location>
        <begin position="2"/>
        <end position="130"/>
    </location>
</feature>
<dbReference type="GO" id="GO:0046872">
    <property type="term" value="F:metal ion binding"/>
    <property type="evidence" value="ECO:0007669"/>
    <property type="project" value="UniProtKB-KW"/>
</dbReference>
<dbReference type="PANTHER" id="PTHR12682:SF11">
    <property type="entry name" value="PROTEIN ARCHEASE"/>
    <property type="match status" value="1"/>
</dbReference>
<dbReference type="InterPro" id="IPR002804">
    <property type="entry name" value="Archease"/>
</dbReference>
<gene>
    <name evidence="6" type="ORF">A3I40_04175</name>
</gene>
<proteinExistence type="inferred from homology"/>
<comment type="similarity">
    <text evidence="1">Belongs to the archease family.</text>
</comment>
<sequence length="130" mass="14632">MPHTADVRLLTASETLPGLFIEALQGMVEIMKPIIKVKAKPVKRRISVESPDRTSLLIDFLNEALSMSEINKETYTDVIWKNFAENSLTAELVGKSVAGFQKDIKAVTYHEAKIKQNKKGNWETVIVFDI</sequence>
<evidence type="ECO:0000256" key="1">
    <source>
        <dbReference type="ARBA" id="ARBA00007963"/>
    </source>
</evidence>
<protein>
    <recommendedName>
        <fullName evidence="5">Archease domain-containing protein</fullName>
    </recommendedName>
</protein>
<evidence type="ECO:0000313" key="6">
    <source>
        <dbReference type="EMBL" id="OGL86896.1"/>
    </source>
</evidence>